<dbReference type="AlphaFoldDB" id="A0A5M6CEY9"/>
<dbReference type="Proteomes" id="UP000323632">
    <property type="component" value="Unassembled WGS sequence"/>
</dbReference>
<protein>
    <submittedName>
        <fullName evidence="3">T9SS type A sorting domain-containing protein</fullName>
    </submittedName>
</protein>
<evidence type="ECO:0000313" key="3">
    <source>
        <dbReference type="EMBL" id="KAA5533617.1"/>
    </source>
</evidence>
<evidence type="ECO:0000313" key="4">
    <source>
        <dbReference type="Proteomes" id="UP000323632"/>
    </source>
</evidence>
<dbReference type="InterPro" id="IPR026444">
    <property type="entry name" value="Secre_tail"/>
</dbReference>
<feature type="signal peptide" evidence="1">
    <location>
        <begin position="1"/>
        <end position="21"/>
    </location>
</feature>
<organism evidence="3 4">
    <name type="scientific">Taibaiella lutea</name>
    <dbReference type="NCBI Taxonomy" id="2608001"/>
    <lineage>
        <taxon>Bacteria</taxon>
        <taxon>Pseudomonadati</taxon>
        <taxon>Bacteroidota</taxon>
        <taxon>Chitinophagia</taxon>
        <taxon>Chitinophagales</taxon>
        <taxon>Chitinophagaceae</taxon>
        <taxon>Taibaiella</taxon>
    </lineage>
</organism>
<dbReference type="EMBL" id="VWSH01000003">
    <property type="protein sequence ID" value="KAA5533617.1"/>
    <property type="molecule type" value="Genomic_DNA"/>
</dbReference>
<comment type="caution">
    <text evidence="3">The sequence shown here is derived from an EMBL/GenBank/DDBJ whole genome shotgun (WGS) entry which is preliminary data.</text>
</comment>
<gene>
    <name evidence="3" type="ORF">F0919_13850</name>
</gene>
<evidence type="ECO:0000256" key="1">
    <source>
        <dbReference type="SAM" id="SignalP"/>
    </source>
</evidence>
<keyword evidence="4" id="KW-1185">Reference proteome</keyword>
<feature type="chain" id="PRO_5024269843" evidence="1">
    <location>
        <begin position="22"/>
        <end position="240"/>
    </location>
</feature>
<dbReference type="RefSeq" id="WP_150033364.1">
    <property type="nucleotide sequence ID" value="NZ_VWSH01000003.1"/>
</dbReference>
<feature type="domain" description="Secretion system C-terminal sorting" evidence="2">
    <location>
        <begin position="168"/>
        <end position="238"/>
    </location>
</feature>
<name>A0A5M6CEY9_9BACT</name>
<evidence type="ECO:0000259" key="2">
    <source>
        <dbReference type="Pfam" id="PF18962"/>
    </source>
</evidence>
<keyword evidence="1" id="KW-0732">Signal</keyword>
<reference evidence="3 4" key="1">
    <citation type="submission" date="2019-09" db="EMBL/GenBank/DDBJ databases">
        <title>Genome sequence and assembly of Taibaiella sp.</title>
        <authorList>
            <person name="Chhetri G."/>
        </authorList>
    </citation>
    <scope>NUCLEOTIDE SEQUENCE [LARGE SCALE GENOMIC DNA]</scope>
    <source>
        <strain evidence="3 4">KVB11</strain>
    </source>
</reference>
<sequence length="240" mass="26314">MNLRKLLGFALLMAGTWTLQAQQRKCEMNIELISPSEGQVIPAYAQYNLDAKITNNGPNTLNIGDTLFYNIPTIPLVSYNTYILEDSIPMGSSVNVSFGTLNNINQNENDETVNFYVKIVSNPDGTGAFIDEVLTNNTDQNTITYKPCGINGGTAIHNVNGEILDFTLFPNPATDVLQLETKDLKVNNVTITDISGRIVVKKTVAPAGEIKLDIATLPRGMYFLKMDTDKGVASSKFIKQ</sequence>
<proteinExistence type="predicted"/>
<accession>A0A5M6CEY9</accession>
<dbReference type="NCBIfam" id="TIGR04183">
    <property type="entry name" value="Por_Secre_tail"/>
    <property type="match status" value="1"/>
</dbReference>
<dbReference type="Pfam" id="PF18962">
    <property type="entry name" value="Por_Secre_tail"/>
    <property type="match status" value="1"/>
</dbReference>